<keyword evidence="3 7" id="KW-0812">Transmembrane</keyword>
<evidence type="ECO:0000256" key="4">
    <source>
        <dbReference type="ARBA" id="ARBA00022989"/>
    </source>
</evidence>
<dbReference type="InterPro" id="IPR025857">
    <property type="entry name" value="MacB_PCD"/>
</dbReference>
<dbReference type="AlphaFoldDB" id="A0A242M3Q8"/>
<keyword evidence="2" id="KW-1003">Cell membrane</keyword>
<dbReference type="Pfam" id="PF12704">
    <property type="entry name" value="MacB_PCD"/>
    <property type="match status" value="1"/>
</dbReference>
<comment type="subcellular location">
    <subcellularLocation>
        <location evidence="1">Cell membrane</location>
        <topology evidence="1">Multi-pass membrane protein</topology>
    </subcellularLocation>
</comment>
<dbReference type="EMBL" id="NBTZ01000174">
    <property type="protein sequence ID" value="OTP65717.1"/>
    <property type="molecule type" value="Genomic_DNA"/>
</dbReference>
<evidence type="ECO:0000259" key="8">
    <source>
        <dbReference type="Pfam" id="PF02687"/>
    </source>
</evidence>
<accession>A0A242M3Q8</accession>
<evidence type="ECO:0000256" key="2">
    <source>
        <dbReference type="ARBA" id="ARBA00022475"/>
    </source>
</evidence>
<organism evidence="10 11">
    <name type="scientific">Caballeronia sordidicola</name>
    <name type="common">Burkholderia sordidicola</name>
    <dbReference type="NCBI Taxonomy" id="196367"/>
    <lineage>
        <taxon>Bacteria</taxon>
        <taxon>Pseudomonadati</taxon>
        <taxon>Pseudomonadota</taxon>
        <taxon>Betaproteobacteria</taxon>
        <taxon>Burkholderiales</taxon>
        <taxon>Burkholderiaceae</taxon>
        <taxon>Caballeronia</taxon>
    </lineage>
</organism>
<feature type="domain" description="ABC3 transporter permease C-terminal" evidence="8">
    <location>
        <begin position="284"/>
        <end position="395"/>
    </location>
</feature>
<dbReference type="GO" id="GO:0022857">
    <property type="term" value="F:transmembrane transporter activity"/>
    <property type="evidence" value="ECO:0007669"/>
    <property type="project" value="TreeGrafter"/>
</dbReference>
<sequence length="402" mass="42526">MPESMDSSHGPSFVQMLAESIDSLRLLGRRSVLALLGIAIGSAAIVALLNIGHSAAEEMMRMFKGMGTDILVVNFPAKPGDRPLPATLDTSAVRRNVPALTYVAPISLNGMTVRHAGRTANTTVVGTTSGLRSIIGLRLASGRFLSDFDHKSTFAVIGAQIAHDLEANGQPIKVGDRLQMGNYVFEVIGIAQSLQANSLIPIDVNQSIIIPIEGLRRVHPLPAISGIVAKALPLANLAATADILHRYLAGLFVGREVNVQIPQQLLDGLKRQSDTFSYLLAGLGGISLLVGGVGVMNVMLMNVAERRREIGLRMALGARPRDIRMLFLLEAANLALAGALLGAVFGLAAAYAFTRFSGWTFSLAPLALPLGIGSSLIIALFFGLYPAMAAAQLQPVQALRDA</sequence>
<evidence type="ECO:0000313" key="10">
    <source>
        <dbReference type="EMBL" id="OTP65717.1"/>
    </source>
</evidence>
<proteinExistence type="inferred from homology"/>
<feature type="transmembrane region" description="Helical" evidence="7">
    <location>
        <begin position="32"/>
        <end position="52"/>
    </location>
</feature>
<dbReference type="GO" id="GO:0005886">
    <property type="term" value="C:plasma membrane"/>
    <property type="evidence" value="ECO:0007669"/>
    <property type="project" value="UniProtKB-SubCell"/>
</dbReference>
<evidence type="ECO:0000256" key="6">
    <source>
        <dbReference type="ARBA" id="ARBA00038076"/>
    </source>
</evidence>
<comment type="similarity">
    <text evidence="6">Belongs to the ABC-4 integral membrane protein family.</text>
</comment>
<evidence type="ECO:0000256" key="1">
    <source>
        <dbReference type="ARBA" id="ARBA00004651"/>
    </source>
</evidence>
<evidence type="ECO:0000256" key="7">
    <source>
        <dbReference type="SAM" id="Phobius"/>
    </source>
</evidence>
<name>A0A242M3Q8_CABSO</name>
<dbReference type="InterPro" id="IPR003838">
    <property type="entry name" value="ABC3_permease_C"/>
</dbReference>
<keyword evidence="4 7" id="KW-1133">Transmembrane helix</keyword>
<evidence type="ECO:0000259" key="9">
    <source>
        <dbReference type="Pfam" id="PF12704"/>
    </source>
</evidence>
<feature type="transmembrane region" description="Helical" evidence="7">
    <location>
        <begin position="325"/>
        <end position="353"/>
    </location>
</feature>
<keyword evidence="5 7" id="KW-0472">Membrane</keyword>
<reference evidence="10 11" key="1">
    <citation type="submission" date="2017-03" db="EMBL/GenBank/DDBJ databases">
        <title>Genome analysis of strain PAMC 26577.</title>
        <authorList>
            <person name="Oh H.-M."/>
            <person name="Yang J.-A."/>
        </authorList>
    </citation>
    <scope>NUCLEOTIDE SEQUENCE [LARGE SCALE GENOMIC DNA]</scope>
    <source>
        <strain evidence="10 11">PAMC 26577</strain>
    </source>
</reference>
<feature type="domain" description="MacB-like periplasmic core" evidence="9">
    <location>
        <begin position="31"/>
        <end position="244"/>
    </location>
</feature>
<dbReference type="InterPro" id="IPR050250">
    <property type="entry name" value="Macrolide_Exporter_MacB"/>
</dbReference>
<dbReference type="Pfam" id="PF02687">
    <property type="entry name" value="FtsX"/>
    <property type="match status" value="1"/>
</dbReference>
<evidence type="ECO:0000256" key="3">
    <source>
        <dbReference type="ARBA" id="ARBA00022692"/>
    </source>
</evidence>
<protein>
    <submittedName>
        <fullName evidence="10">ABC transporter, permease protein</fullName>
    </submittedName>
</protein>
<evidence type="ECO:0000313" key="11">
    <source>
        <dbReference type="Proteomes" id="UP000195221"/>
    </source>
</evidence>
<feature type="transmembrane region" description="Helical" evidence="7">
    <location>
        <begin position="359"/>
        <end position="385"/>
    </location>
</feature>
<dbReference type="Proteomes" id="UP000195221">
    <property type="component" value="Unassembled WGS sequence"/>
</dbReference>
<dbReference type="PANTHER" id="PTHR30572:SF4">
    <property type="entry name" value="ABC TRANSPORTER PERMEASE YTRF"/>
    <property type="match status" value="1"/>
</dbReference>
<gene>
    <name evidence="10" type="ORF">PAMC26577_38980</name>
</gene>
<evidence type="ECO:0000256" key="5">
    <source>
        <dbReference type="ARBA" id="ARBA00023136"/>
    </source>
</evidence>
<feature type="transmembrane region" description="Helical" evidence="7">
    <location>
        <begin position="278"/>
        <end position="304"/>
    </location>
</feature>
<comment type="caution">
    <text evidence="10">The sequence shown here is derived from an EMBL/GenBank/DDBJ whole genome shotgun (WGS) entry which is preliminary data.</text>
</comment>
<dbReference type="PANTHER" id="PTHR30572">
    <property type="entry name" value="MEMBRANE COMPONENT OF TRANSPORTER-RELATED"/>
    <property type="match status" value="1"/>
</dbReference>